<dbReference type="Pfam" id="PF25540">
    <property type="entry name" value="DUF7923"/>
    <property type="match status" value="1"/>
</dbReference>
<dbReference type="SUPFAM" id="SSF90229">
    <property type="entry name" value="CCCH zinc finger"/>
    <property type="match status" value="1"/>
</dbReference>
<gene>
    <name evidence="8" type="ORF">B0H15DRAFT_139397</name>
</gene>
<keyword evidence="5" id="KW-0175">Coiled coil</keyword>
<dbReference type="InterPro" id="IPR000571">
    <property type="entry name" value="Znf_CCCH"/>
</dbReference>
<evidence type="ECO:0000256" key="5">
    <source>
        <dbReference type="SAM" id="Coils"/>
    </source>
</evidence>
<dbReference type="Pfam" id="PF25543">
    <property type="entry name" value="zf-CCCH_tandem"/>
    <property type="match status" value="1"/>
</dbReference>
<dbReference type="GO" id="GO:0008270">
    <property type="term" value="F:zinc ion binding"/>
    <property type="evidence" value="ECO:0007669"/>
    <property type="project" value="UniProtKB-KW"/>
</dbReference>
<keyword evidence="9" id="KW-1185">Reference proteome</keyword>
<protein>
    <recommendedName>
        <fullName evidence="7">C3H1-type domain-containing protein</fullName>
    </recommendedName>
</protein>
<dbReference type="SMART" id="SM00356">
    <property type="entry name" value="ZnF_C3H1"/>
    <property type="match status" value="2"/>
</dbReference>
<accession>A0AAD6XDS5</accession>
<feature type="compositionally biased region" description="Low complexity" evidence="6">
    <location>
        <begin position="300"/>
        <end position="317"/>
    </location>
</feature>
<dbReference type="InterPro" id="IPR057683">
    <property type="entry name" value="DUF7923"/>
</dbReference>
<dbReference type="InterPro" id="IPR036855">
    <property type="entry name" value="Znf_CCCH_sf"/>
</dbReference>
<dbReference type="PANTHER" id="PTHR37543:SF1">
    <property type="entry name" value="CCCH ZINC FINGER DNA BINDING PROTEIN (AFU_ORTHOLOGUE AFUA_5G12760)"/>
    <property type="match status" value="1"/>
</dbReference>
<dbReference type="EMBL" id="JARJCN010000146">
    <property type="protein sequence ID" value="KAJ7068901.1"/>
    <property type="molecule type" value="Genomic_DNA"/>
</dbReference>
<feature type="zinc finger region" description="C3H1-type" evidence="4">
    <location>
        <begin position="335"/>
        <end position="363"/>
    </location>
</feature>
<feature type="zinc finger region" description="C3H1-type" evidence="4">
    <location>
        <begin position="375"/>
        <end position="403"/>
    </location>
</feature>
<comment type="caution">
    <text evidence="8">The sequence shown here is derived from an EMBL/GenBank/DDBJ whole genome shotgun (WGS) entry which is preliminary data.</text>
</comment>
<keyword evidence="2 4" id="KW-0863">Zinc-finger</keyword>
<feature type="domain" description="C3H1-type" evidence="7">
    <location>
        <begin position="335"/>
        <end position="363"/>
    </location>
</feature>
<dbReference type="Proteomes" id="UP001222325">
    <property type="component" value="Unassembled WGS sequence"/>
</dbReference>
<evidence type="ECO:0000256" key="4">
    <source>
        <dbReference type="PROSITE-ProRule" id="PRU00723"/>
    </source>
</evidence>
<keyword evidence="3 4" id="KW-0862">Zinc</keyword>
<sequence length="432" mass="46704">MEGSSTGAYPSAVPPHPIELCLENLKAEVLDVVRNETAYKEKIQELAEDLAAYKHVLAAVNAELAAVNTELADARRAQQEAEAATARLEEEVRSYKNQDKGHRIVMLLDGDGAIFSAQFIAQGQKGGHAAAQRLADATFQHIAGTYGPRVLQLWVYVFFNKRGLLDAFRRAGLAALAGKFDDFVMGFNQATERFLMVDVGTTKEAADAKLKAYLEDEIRLPETYKIVFGGCHDNGYLTSLHSAITSGFKEKLVLLKSYTEMAAGIAALDLPAFAIPELFMPHKIGAEDPAFSPQSPRDMPSSASDTPSTSSTPLSGGVPPGGAPRAYNANLPIGKQKPAVCTLHYMKDRCKFGAACKFAHDYVLTAAQRDELAKFAKKAPCPSALQGAKCKFGDTCCYGHVCPYSPNCFFQKQGKCKFRQADMHAPAPARGG</sequence>
<dbReference type="PANTHER" id="PTHR37543">
    <property type="entry name" value="CCCH ZINC FINGER DNA BINDING PROTEIN (AFU_ORTHOLOGUE AFUA_5G12760)"/>
    <property type="match status" value="1"/>
</dbReference>
<dbReference type="InterPro" id="IPR057654">
    <property type="entry name" value="Znf-CCCH_tandem"/>
</dbReference>
<evidence type="ECO:0000313" key="9">
    <source>
        <dbReference type="Proteomes" id="UP001222325"/>
    </source>
</evidence>
<evidence type="ECO:0000256" key="1">
    <source>
        <dbReference type="ARBA" id="ARBA00022723"/>
    </source>
</evidence>
<evidence type="ECO:0000256" key="2">
    <source>
        <dbReference type="ARBA" id="ARBA00022771"/>
    </source>
</evidence>
<dbReference type="Gene3D" id="4.10.1000.10">
    <property type="entry name" value="Zinc finger, CCCH-type"/>
    <property type="match status" value="1"/>
</dbReference>
<proteinExistence type="predicted"/>
<name>A0AAD6XDS5_9AGAR</name>
<feature type="coiled-coil region" evidence="5">
    <location>
        <begin position="43"/>
        <end position="98"/>
    </location>
</feature>
<dbReference type="PROSITE" id="PS50103">
    <property type="entry name" value="ZF_C3H1"/>
    <property type="match status" value="2"/>
</dbReference>
<reference evidence="8" key="1">
    <citation type="submission" date="2023-03" db="EMBL/GenBank/DDBJ databases">
        <title>Massive genome expansion in bonnet fungi (Mycena s.s.) driven by repeated elements and novel gene families across ecological guilds.</title>
        <authorList>
            <consortium name="Lawrence Berkeley National Laboratory"/>
            <person name="Harder C.B."/>
            <person name="Miyauchi S."/>
            <person name="Viragh M."/>
            <person name="Kuo A."/>
            <person name="Thoen E."/>
            <person name="Andreopoulos B."/>
            <person name="Lu D."/>
            <person name="Skrede I."/>
            <person name="Drula E."/>
            <person name="Henrissat B."/>
            <person name="Morin E."/>
            <person name="Kohler A."/>
            <person name="Barry K."/>
            <person name="LaButti K."/>
            <person name="Morin E."/>
            <person name="Salamov A."/>
            <person name="Lipzen A."/>
            <person name="Mereny Z."/>
            <person name="Hegedus B."/>
            <person name="Baldrian P."/>
            <person name="Stursova M."/>
            <person name="Weitz H."/>
            <person name="Taylor A."/>
            <person name="Grigoriev I.V."/>
            <person name="Nagy L.G."/>
            <person name="Martin F."/>
            <person name="Kauserud H."/>
        </authorList>
    </citation>
    <scope>NUCLEOTIDE SEQUENCE</scope>
    <source>
        <strain evidence="8">CBHHK173m</strain>
    </source>
</reference>
<evidence type="ECO:0000259" key="7">
    <source>
        <dbReference type="PROSITE" id="PS50103"/>
    </source>
</evidence>
<feature type="domain" description="C3H1-type" evidence="7">
    <location>
        <begin position="375"/>
        <end position="403"/>
    </location>
</feature>
<keyword evidence="1 4" id="KW-0479">Metal-binding</keyword>
<organism evidence="8 9">
    <name type="scientific">Mycena belliarum</name>
    <dbReference type="NCBI Taxonomy" id="1033014"/>
    <lineage>
        <taxon>Eukaryota</taxon>
        <taxon>Fungi</taxon>
        <taxon>Dikarya</taxon>
        <taxon>Basidiomycota</taxon>
        <taxon>Agaricomycotina</taxon>
        <taxon>Agaricomycetes</taxon>
        <taxon>Agaricomycetidae</taxon>
        <taxon>Agaricales</taxon>
        <taxon>Marasmiineae</taxon>
        <taxon>Mycenaceae</taxon>
        <taxon>Mycena</taxon>
    </lineage>
</organism>
<evidence type="ECO:0000313" key="8">
    <source>
        <dbReference type="EMBL" id="KAJ7068901.1"/>
    </source>
</evidence>
<feature type="region of interest" description="Disordered" evidence="6">
    <location>
        <begin position="286"/>
        <end position="329"/>
    </location>
</feature>
<evidence type="ECO:0000256" key="6">
    <source>
        <dbReference type="SAM" id="MobiDB-lite"/>
    </source>
</evidence>
<evidence type="ECO:0000256" key="3">
    <source>
        <dbReference type="ARBA" id="ARBA00022833"/>
    </source>
</evidence>
<dbReference type="AlphaFoldDB" id="A0AAD6XDS5"/>